<keyword evidence="2" id="KW-1185">Reference proteome</keyword>
<organism evidence="1 2">
    <name type="scientific">Brachyspira innocens</name>
    <dbReference type="NCBI Taxonomy" id="13264"/>
    <lineage>
        <taxon>Bacteria</taxon>
        <taxon>Pseudomonadati</taxon>
        <taxon>Spirochaetota</taxon>
        <taxon>Spirochaetia</taxon>
        <taxon>Brachyspirales</taxon>
        <taxon>Brachyspiraceae</taxon>
        <taxon>Brachyspira</taxon>
    </lineage>
</organism>
<proteinExistence type="predicted"/>
<dbReference type="EMBL" id="JAUPBM010000030">
    <property type="protein sequence ID" value="MDO7019892.1"/>
    <property type="molecule type" value="Genomic_DNA"/>
</dbReference>
<evidence type="ECO:0000313" key="1">
    <source>
        <dbReference type="EMBL" id="MDO7019892.1"/>
    </source>
</evidence>
<accession>A0ABT8YXD6</accession>
<evidence type="ECO:0000313" key="2">
    <source>
        <dbReference type="Proteomes" id="UP001175147"/>
    </source>
</evidence>
<sequence>MKKSYLLFLVIISMFMMSCGGHFFNPRYYYGKNDSQTEAEQEIPSDIGIGSSDVPADQDPFKVGEWNTIDYKFDGKKILDFLFAASFDGKNVPVYSFFKDGTQWVVSDAATAEKKYNAKDGVNKAQGYDITAATFYRYDAKNPLVAPESDYNTSERMERFVFYRLVGKAVVVPLNNYLIAVDTYSKLVFAYGKITKTGSTMGQAYPTAFEAVELHGDKRPFYEYDPIGFMSYDEVNDSMTLTLYREYQEEMAVDANAFFPKIHDSTRAVAGYEDKESAGLSPYYYVNVADIDPATILDEFKGKTYSIRSGLTLYTYIFSNDGKTVQIIKDHFYDGETFNEKYTFTKVTGATSLQYGDITITGLDSYAKVRDSINNVDAELDYADPGPEFIYRVRGKVFDAKDGSYSYKFTIDGKTIEYYVNGQFVRYYAFVQQDASDRAIYKEERSGSFAYWGLRLADDGDTKDGILYWSSGAGDTPGLTSSSGVSSNPGYLNVDESVIDFFTDAVANKVYAFRDYEGTPGDGKSLTTFEYRFSGDGKTITYTEESAKKDPTSVTYTLVKDNGKSAVYSLNGVQYTFTLENAGEDLWKNDEPAAELGFRDKGPYFLDVVVNTTYYSMDGSYKYEFDGSGNLTYTYPSGEKATYTITDKYGSSQADYTKAAYIEDGALVFKYWALRLGANGTMIQMSTGALADANHILNSAAYGYDAYITGKDGQSVDRFMSVVAGETYRMRVSDNIALMQYYTFSKAGNYITHVVTNTQTGKETSSNMYYNYTAIDKQFNGKYEQMTPKQSKTFTIKNSDNELYMDNVIVGYKNYDDSSFEFMSRVAGKTYTTDDNTKKYVFSANGDYFDFYVDGNKNNTFSYESHSGNVGKYTTGGLFGTDVSITLSDYKGVLDGQIQDGSITAHVYVASKFTDNVKSKTYKFRDTTEYVYTDTSKLPDGYTKPTGKSLILYSYEFDPTGQKLTYKEETWNGGTKQIDYTLKEETESMGTYTSQSNGDIKVSIQGSPDILYKLDGSVSTKVGEASFKDPEPIFPDRVRGAKFEKGSVLYTFNDDGTQFTIKDGSSTLTFILARYNNDSYINNSAVYEYQEEWTVFKYRWVELSDNNTIKTSTSGFTVAAPGSTMGFEATRK</sequence>
<protein>
    <submittedName>
        <fullName evidence="1">Uncharacterized protein</fullName>
    </submittedName>
</protein>
<dbReference type="Proteomes" id="UP001175147">
    <property type="component" value="Unassembled WGS sequence"/>
</dbReference>
<dbReference type="PROSITE" id="PS51257">
    <property type="entry name" value="PROKAR_LIPOPROTEIN"/>
    <property type="match status" value="1"/>
</dbReference>
<comment type="caution">
    <text evidence="1">The sequence shown here is derived from an EMBL/GenBank/DDBJ whole genome shotgun (WGS) entry which is preliminary data.</text>
</comment>
<dbReference type="RefSeq" id="WP_304384164.1">
    <property type="nucleotide sequence ID" value="NZ_JAUPBL010000003.1"/>
</dbReference>
<gene>
    <name evidence="1" type="ORF">Q5M86_03780</name>
</gene>
<reference evidence="1" key="1">
    <citation type="submission" date="2023-07" db="EMBL/GenBank/DDBJ databases">
        <title>Mucosal microbiota of week-old chicken and adult hens.</title>
        <authorList>
            <person name="Volf J."/>
            <person name="Karasova D."/>
            <person name="Crhanova M."/>
            <person name="Faldynova M."/>
            <person name="Prikrylova H."/>
            <person name="Zeman M."/>
            <person name="Babak V."/>
            <person name="Rajova J."/>
            <person name="Rychlik I."/>
        </authorList>
    </citation>
    <scope>NUCLEOTIDE SEQUENCE</scope>
    <source>
        <strain evidence="1">ET902</strain>
    </source>
</reference>
<name>A0ABT8YXD6_9SPIR</name>